<comment type="subcellular location">
    <subcellularLocation>
        <location evidence="1">Membrane</location>
        <topology evidence="1">Multi-pass membrane protein</topology>
    </subcellularLocation>
</comment>
<keyword evidence="2 5" id="KW-0812">Transmembrane</keyword>
<feature type="transmembrane region" description="Helical" evidence="5">
    <location>
        <begin position="197"/>
        <end position="214"/>
    </location>
</feature>
<keyword evidence="8" id="KW-1185">Reference proteome</keyword>
<feature type="transmembrane region" description="Helical" evidence="5">
    <location>
        <begin position="464"/>
        <end position="483"/>
    </location>
</feature>
<evidence type="ECO:0000256" key="1">
    <source>
        <dbReference type="ARBA" id="ARBA00004141"/>
    </source>
</evidence>
<feature type="transmembrane region" description="Helical" evidence="5">
    <location>
        <begin position="158"/>
        <end position="176"/>
    </location>
</feature>
<feature type="transmembrane region" description="Helical" evidence="5">
    <location>
        <begin position="396"/>
        <end position="417"/>
    </location>
</feature>
<evidence type="ECO:0000256" key="4">
    <source>
        <dbReference type="ARBA" id="ARBA00023136"/>
    </source>
</evidence>
<keyword evidence="3 5" id="KW-1133">Transmembrane helix</keyword>
<dbReference type="PANTHER" id="PTHR42718">
    <property type="entry name" value="MAJOR FACILITATOR SUPERFAMILY MULTIDRUG TRANSPORTER MFSC"/>
    <property type="match status" value="1"/>
</dbReference>
<evidence type="ECO:0000259" key="6">
    <source>
        <dbReference type="PROSITE" id="PS50850"/>
    </source>
</evidence>
<proteinExistence type="predicted"/>
<feature type="transmembrane region" description="Helical" evidence="5">
    <location>
        <begin position="97"/>
        <end position="119"/>
    </location>
</feature>
<accession>A0ABW4GPD6</accession>
<sequence>MRKWFPLLTVCLATLMLLVDITIVSVAVPAMTTSLHSSLSALQWTVDLYVLVLAALLMAAGSASDLVGRRRVYLVGLVVFAGASLACGLAPTSGLLVAARGVQGLGAAAMLSTNIALLAGTYSGRDRSVAFGIWGAVNGISAAAGPILGGLLTQHIGWRSIFLVNLPIAALAWVIARRHVAESKNPAGGRVDVPGTITFTLAATLLIFGLIRVGDDGWTAPVPVALFAATAAALVAFVLVERRRRDPMLDLALVRTPSFAALMLGALILSASAFANLVFVSIWAQSVLRFDPVAAGLVLTPLGAMAFVVSGFAGRFMSGVAPQWPIGIGLLLIGAGGLLDMLVSGDSEWTALLPGLLVTGAGVGISSPTLAAAAAAAVPPGKAGMAGAAVNTLRQLGFALGIPIMTTAMAGAVRPVLADSGYFPDLDSATAAVIGGQADTVLAGLTDAAGRTARSAFVSGLDQIFLLSGVGALITAAVVLLLVRRAAPDDHRTTITADPVAR</sequence>
<name>A0ABW4GPD6_9ACTN</name>
<dbReference type="CDD" id="cd17321">
    <property type="entry name" value="MFS_MMR_MDR_like"/>
    <property type="match status" value="1"/>
</dbReference>
<dbReference type="Proteomes" id="UP001597097">
    <property type="component" value="Unassembled WGS sequence"/>
</dbReference>
<dbReference type="RefSeq" id="WP_219528244.1">
    <property type="nucleotide sequence ID" value="NZ_JAHKRM010000004.1"/>
</dbReference>
<feature type="transmembrane region" description="Helical" evidence="5">
    <location>
        <begin position="220"/>
        <end position="240"/>
    </location>
</feature>
<dbReference type="InterPro" id="IPR020846">
    <property type="entry name" value="MFS_dom"/>
</dbReference>
<evidence type="ECO:0000313" key="7">
    <source>
        <dbReference type="EMBL" id="MFD1544249.1"/>
    </source>
</evidence>
<protein>
    <submittedName>
        <fullName evidence="7">MFS transporter</fullName>
    </submittedName>
</protein>
<organism evidence="7 8">
    <name type="scientific">Nonomuraea guangzhouensis</name>
    <dbReference type="NCBI Taxonomy" id="1291555"/>
    <lineage>
        <taxon>Bacteria</taxon>
        <taxon>Bacillati</taxon>
        <taxon>Actinomycetota</taxon>
        <taxon>Actinomycetes</taxon>
        <taxon>Streptosporangiales</taxon>
        <taxon>Streptosporangiaceae</taxon>
        <taxon>Nonomuraea</taxon>
    </lineage>
</organism>
<feature type="transmembrane region" description="Helical" evidence="5">
    <location>
        <begin position="326"/>
        <end position="345"/>
    </location>
</feature>
<dbReference type="PROSITE" id="PS50850">
    <property type="entry name" value="MFS"/>
    <property type="match status" value="1"/>
</dbReference>
<evidence type="ECO:0000313" key="8">
    <source>
        <dbReference type="Proteomes" id="UP001597097"/>
    </source>
</evidence>
<evidence type="ECO:0000256" key="2">
    <source>
        <dbReference type="ARBA" id="ARBA00022692"/>
    </source>
</evidence>
<comment type="caution">
    <text evidence="7">The sequence shown here is derived from an EMBL/GenBank/DDBJ whole genome shotgun (WGS) entry which is preliminary data.</text>
</comment>
<dbReference type="InterPro" id="IPR011701">
    <property type="entry name" value="MFS"/>
</dbReference>
<feature type="domain" description="Major facilitator superfamily (MFS) profile" evidence="6">
    <location>
        <begin position="6"/>
        <end position="487"/>
    </location>
</feature>
<reference evidence="8" key="1">
    <citation type="journal article" date="2019" name="Int. J. Syst. Evol. Microbiol.">
        <title>The Global Catalogue of Microorganisms (GCM) 10K type strain sequencing project: providing services to taxonomists for standard genome sequencing and annotation.</title>
        <authorList>
            <consortium name="The Broad Institute Genomics Platform"/>
            <consortium name="The Broad Institute Genome Sequencing Center for Infectious Disease"/>
            <person name="Wu L."/>
            <person name="Ma J."/>
        </authorList>
    </citation>
    <scope>NUCLEOTIDE SEQUENCE [LARGE SCALE GENOMIC DNA]</scope>
    <source>
        <strain evidence="8">CGMCC 1.15399</strain>
    </source>
</reference>
<evidence type="ECO:0000256" key="5">
    <source>
        <dbReference type="SAM" id="Phobius"/>
    </source>
</evidence>
<feature type="transmembrane region" description="Helical" evidence="5">
    <location>
        <begin position="72"/>
        <end position="91"/>
    </location>
</feature>
<feature type="transmembrane region" description="Helical" evidence="5">
    <location>
        <begin position="131"/>
        <end position="152"/>
    </location>
</feature>
<gene>
    <name evidence="7" type="ORF">ACFSJ0_44910</name>
</gene>
<keyword evidence="4 5" id="KW-0472">Membrane</keyword>
<feature type="transmembrane region" description="Helical" evidence="5">
    <location>
        <begin position="294"/>
        <end position="314"/>
    </location>
</feature>
<dbReference type="PANTHER" id="PTHR42718:SF49">
    <property type="entry name" value="EXPORT PROTEIN"/>
    <property type="match status" value="1"/>
</dbReference>
<feature type="transmembrane region" description="Helical" evidence="5">
    <location>
        <begin position="42"/>
        <end position="60"/>
    </location>
</feature>
<evidence type="ECO:0000256" key="3">
    <source>
        <dbReference type="ARBA" id="ARBA00022989"/>
    </source>
</evidence>
<dbReference type="EMBL" id="JBHUCM010000043">
    <property type="protein sequence ID" value="MFD1544249.1"/>
    <property type="molecule type" value="Genomic_DNA"/>
</dbReference>
<dbReference type="Pfam" id="PF07690">
    <property type="entry name" value="MFS_1"/>
    <property type="match status" value="1"/>
</dbReference>
<feature type="transmembrane region" description="Helical" evidence="5">
    <location>
        <begin position="351"/>
        <end position="375"/>
    </location>
</feature>
<feature type="transmembrane region" description="Helical" evidence="5">
    <location>
        <begin position="261"/>
        <end position="282"/>
    </location>
</feature>